<dbReference type="GO" id="GO:0016758">
    <property type="term" value="F:hexosyltransferase activity"/>
    <property type="evidence" value="ECO:0007669"/>
    <property type="project" value="UniProtKB-ARBA"/>
</dbReference>
<feature type="domain" description="Erythromycin biosynthesis protein CIII-like C-terminal" evidence="2">
    <location>
        <begin position="325"/>
        <end position="444"/>
    </location>
</feature>
<dbReference type="InterPro" id="IPR010610">
    <property type="entry name" value="EryCIII-like_C"/>
</dbReference>
<dbReference type="AlphaFoldDB" id="A0A2T3AA37"/>
<dbReference type="OrthoDB" id="5835829at2759"/>
<accession>A0A2T3AA37</accession>
<proteinExistence type="predicted"/>
<evidence type="ECO:0000259" key="2">
    <source>
        <dbReference type="Pfam" id="PF06722"/>
    </source>
</evidence>
<evidence type="ECO:0000313" key="4">
    <source>
        <dbReference type="Proteomes" id="UP000241462"/>
    </source>
</evidence>
<keyword evidence="4" id="KW-1185">Reference proteome</keyword>
<dbReference type="EMBL" id="KZ678428">
    <property type="protein sequence ID" value="PSR88517.1"/>
    <property type="molecule type" value="Genomic_DNA"/>
</dbReference>
<evidence type="ECO:0000256" key="1">
    <source>
        <dbReference type="ARBA" id="ARBA00022679"/>
    </source>
</evidence>
<dbReference type="InParanoid" id="A0A2T3AA37"/>
<dbReference type="PANTHER" id="PTHR48050:SF13">
    <property type="entry name" value="STEROL 3-BETA-GLUCOSYLTRANSFERASE UGT80A2"/>
    <property type="match status" value="1"/>
</dbReference>
<dbReference type="InterPro" id="IPR002213">
    <property type="entry name" value="UDP_glucos_trans"/>
</dbReference>
<keyword evidence="1" id="KW-0808">Transferase</keyword>
<sequence length="461" mass="50393">MSSNSGHEQKLAHILFASLPLTGHLTPILRAASELHRRGWPVSVVGSSTHGARISAQGVNFIPLQGNADLDDLLYYDRNNPNPPVPGFHELEWYNRALVDFEKFCVEPLAAQWACIKETLADLHAAHPNRPVVIISEAFFHGILPLYMDAPLPAGVPRPKTLCLSVTPPAIRSADLPPFNYPLPFSQTPEGRARNALLWDDWAQLTAPLRQRLHTELAAAGAQRFPAGPVLDGTIYTSASSAIMQVGVPSFEYPRSDWPDRFQFVGFLPLATPPPGGYPNLPGWWEEIKTTDKKIVVVAQGTVETNPNELILPTTEAMRDRVDVIVVAILGRRGATLPADVQVPSNARITDYLHYDAILPYARAWVHNGGYGAITHGVAHGVPMVVAGEGQDKPENIRRIRYSGIGVGLGSVAPSVQDLRLSLEAILSDPSYQERVNVLKQETIDLDCFGRIEKAVLDALA</sequence>
<dbReference type="PANTHER" id="PTHR48050">
    <property type="entry name" value="STEROL 3-BETA-GLUCOSYLTRANSFERASE"/>
    <property type="match status" value="1"/>
</dbReference>
<dbReference type="STRING" id="2025994.A0A2T3AA37"/>
<name>A0A2T3AA37_9PEZI</name>
<dbReference type="Gene3D" id="3.40.50.2000">
    <property type="entry name" value="Glycogen Phosphorylase B"/>
    <property type="match status" value="2"/>
</dbReference>
<evidence type="ECO:0000313" key="3">
    <source>
        <dbReference type="EMBL" id="PSR88517.1"/>
    </source>
</evidence>
<dbReference type="GO" id="GO:0008194">
    <property type="term" value="F:UDP-glycosyltransferase activity"/>
    <property type="evidence" value="ECO:0007669"/>
    <property type="project" value="InterPro"/>
</dbReference>
<dbReference type="InterPro" id="IPR050426">
    <property type="entry name" value="Glycosyltransferase_28"/>
</dbReference>
<reference evidence="3 4" key="1">
    <citation type="journal article" date="2018" name="Mycol. Prog.">
        <title>Coniella lustricola, a new species from submerged detritus.</title>
        <authorList>
            <person name="Raudabaugh D.B."/>
            <person name="Iturriaga T."/>
            <person name="Carver A."/>
            <person name="Mondo S."/>
            <person name="Pangilinan J."/>
            <person name="Lipzen A."/>
            <person name="He G."/>
            <person name="Amirebrahimi M."/>
            <person name="Grigoriev I.V."/>
            <person name="Miller A.N."/>
        </authorList>
    </citation>
    <scope>NUCLEOTIDE SEQUENCE [LARGE SCALE GENOMIC DNA]</scope>
    <source>
        <strain evidence="3 4">B22-T-1</strain>
    </source>
</reference>
<dbReference type="CDD" id="cd03784">
    <property type="entry name" value="GT1_Gtf-like"/>
    <property type="match status" value="1"/>
</dbReference>
<protein>
    <recommendedName>
        <fullName evidence="2">Erythromycin biosynthesis protein CIII-like C-terminal domain-containing protein</fullName>
    </recommendedName>
</protein>
<dbReference type="Proteomes" id="UP000241462">
    <property type="component" value="Unassembled WGS sequence"/>
</dbReference>
<dbReference type="Pfam" id="PF06722">
    <property type="entry name" value="EryCIII-like_C"/>
    <property type="match status" value="1"/>
</dbReference>
<organism evidence="3 4">
    <name type="scientific">Coniella lustricola</name>
    <dbReference type="NCBI Taxonomy" id="2025994"/>
    <lineage>
        <taxon>Eukaryota</taxon>
        <taxon>Fungi</taxon>
        <taxon>Dikarya</taxon>
        <taxon>Ascomycota</taxon>
        <taxon>Pezizomycotina</taxon>
        <taxon>Sordariomycetes</taxon>
        <taxon>Sordariomycetidae</taxon>
        <taxon>Diaporthales</taxon>
        <taxon>Schizoparmaceae</taxon>
        <taxon>Coniella</taxon>
    </lineage>
</organism>
<dbReference type="SUPFAM" id="SSF53756">
    <property type="entry name" value="UDP-Glycosyltransferase/glycogen phosphorylase"/>
    <property type="match status" value="1"/>
</dbReference>
<gene>
    <name evidence="3" type="ORF">BD289DRAFT_367067</name>
</gene>